<accession>A0A5P1E9R1</accession>
<dbReference type="InterPro" id="IPR001480">
    <property type="entry name" value="Bulb-type_lectin_dom"/>
</dbReference>
<dbReference type="CDD" id="cd00028">
    <property type="entry name" value="B_lectin"/>
    <property type="match status" value="1"/>
</dbReference>
<sequence>MAKMTPPPLLILILGLSIATQYCSADDVLFSPEALYSDSRPSLNYGYYNFTIQNDCNLVLYESGNPIWATNTGSLGRNCSCVMQSNGNLVVYNQNNYPVWRSNTNEDEDDKYALVLQSDRNVVLYGPALWSTRTQIGSYGVVVVAAQNSNSNPAAAAAAAGEVIADVGASDTR</sequence>
<name>A0A5P1E9R1_ASPOF</name>
<evidence type="ECO:0000259" key="2">
    <source>
        <dbReference type="PROSITE" id="PS50927"/>
    </source>
</evidence>
<dbReference type="Gramene" id="ONK62615">
    <property type="protein sequence ID" value="ONK62615"/>
    <property type="gene ID" value="A4U43_C07F5990"/>
</dbReference>
<protein>
    <recommendedName>
        <fullName evidence="2">Bulb-type lectin domain-containing protein</fullName>
    </recommendedName>
</protein>
<dbReference type="AlphaFoldDB" id="A0A5P1E9R1"/>
<gene>
    <name evidence="3" type="ORF">A4U43_C07F5990</name>
</gene>
<evidence type="ECO:0000313" key="3">
    <source>
        <dbReference type="EMBL" id="ONK62615.1"/>
    </source>
</evidence>
<dbReference type="Proteomes" id="UP000243459">
    <property type="component" value="Chromosome 7"/>
</dbReference>
<dbReference type="SMART" id="SM00108">
    <property type="entry name" value="B_lectin"/>
    <property type="match status" value="1"/>
</dbReference>
<dbReference type="EMBL" id="CM007387">
    <property type="protein sequence ID" value="ONK62615.1"/>
    <property type="molecule type" value="Genomic_DNA"/>
</dbReference>
<feature type="domain" description="Bulb-type lectin" evidence="2">
    <location>
        <begin position="26"/>
        <end position="137"/>
    </location>
</feature>
<evidence type="ECO:0000256" key="1">
    <source>
        <dbReference type="SAM" id="SignalP"/>
    </source>
</evidence>
<dbReference type="OMA" id="RTIWATN"/>
<proteinExistence type="predicted"/>
<feature type="signal peptide" evidence="1">
    <location>
        <begin position="1"/>
        <end position="25"/>
    </location>
</feature>
<dbReference type="Gene3D" id="2.90.10.10">
    <property type="entry name" value="Bulb-type lectin domain"/>
    <property type="match status" value="1"/>
</dbReference>
<feature type="chain" id="PRO_5024376698" description="Bulb-type lectin domain-containing protein" evidence="1">
    <location>
        <begin position="26"/>
        <end position="173"/>
    </location>
</feature>
<dbReference type="PROSITE" id="PS50927">
    <property type="entry name" value="BULB_LECTIN"/>
    <property type="match status" value="1"/>
</dbReference>
<dbReference type="GO" id="GO:0051707">
    <property type="term" value="P:response to other organism"/>
    <property type="evidence" value="ECO:0007669"/>
    <property type="project" value="UniProtKB-ARBA"/>
</dbReference>
<keyword evidence="4" id="KW-1185">Reference proteome</keyword>
<keyword evidence="1" id="KW-0732">Signal</keyword>
<dbReference type="SUPFAM" id="SSF51110">
    <property type="entry name" value="alpha-D-mannose-specific plant lectins"/>
    <property type="match status" value="1"/>
</dbReference>
<organism evidence="3 4">
    <name type="scientific">Asparagus officinalis</name>
    <name type="common">Garden asparagus</name>
    <dbReference type="NCBI Taxonomy" id="4686"/>
    <lineage>
        <taxon>Eukaryota</taxon>
        <taxon>Viridiplantae</taxon>
        <taxon>Streptophyta</taxon>
        <taxon>Embryophyta</taxon>
        <taxon>Tracheophyta</taxon>
        <taxon>Spermatophyta</taxon>
        <taxon>Magnoliopsida</taxon>
        <taxon>Liliopsida</taxon>
        <taxon>Asparagales</taxon>
        <taxon>Asparagaceae</taxon>
        <taxon>Asparagoideae</taxon>
        <taxon>Asparagus</taxon>
    </lineage>
</organism>
<reference evidence="4" key="1">
    <citation type="journal article" date="2017" name="Nat. Commun.">
        <title>The asparagus genome sheds light on the origin and evolution of a young Y chromosome.</title>
        <authorList>
            <person name="Harkess A."/>
            <person name="Zhou J."/>
            <person name="Xu C."/>
            <person name="Bowers J.E."/>
            <person name="Van der Hulst R."/>
            <person name="Ayyampalayam S."/>
            <person name="Mercati F."/>
            <person name="Riccardi P."/>
            <person name="McKain M.R."/>
            <person name="Kakrana A."/>
            <person name="Tang H."/>
            <person name="Ray J."/>
            <person name="Groenendijk J."/>
            <person name="Arikit S."/>
            <person name="Mathioni S.M."/>
            <person name="Nakano M."/>
            <person name="Shan H."/>
            <person name="Telgmann-Rauber A."/>
            <person name="Kanno A."/>
            <person name="Yue Z."/>
            <person name="Chen H."/>
            <person name="Li W."/>
            <person name="Chen Y."/>
            <person name="Xu X."/>
            <person name="Zhang Y."/>
            <person name="Luo S."/>
            <person name="Chen H."/>
            <person name="Gao J."/>
            <person name="Mao Z."/>
            <person name="Pires J.C."/>
            <person name="Luo M."/>
            <person name="Kudrna D."/>
            <person name="Wing R.A."/>
            <person name="Meyers B.C."/>
            <person name="Yi K."/>
            <person name="Kong H."/>
            <person name="Lavrijsen P."/>
            <person name="Sunseri F."/>
            <person name="Falavigna A."/>
            <person name="Ye Y."/>
            <person name="Leebens-Mack J.H."/>
            <person name="Chen G."/>
        </authorList>
    </citation>
    <scope>NUCLEOTIDE SEQUENCE [LARGE SCALE GENOMIC DNA]</scope>
    <source>
        <strain evidence="4">cv. DH0086</strain>
    </source>
</reference>
<dbReference type="InterPro" id="IPR036426">
    <property type="entry name" value="Bulb-type_lectin_dom_sf"/>
</dbReference>
<evidence type="ECO:0000313" key="4">
    <source>
        <dbReference type="Proteomes" id="UP000243459"/>
    </source>
</evidence>